<dbReference type="GeneID" id="36582475"/>
<keyword evidence="1" id="KW-0472">Membrane</keyword>
<gene>
    <name evidence="2" type="ORF">K444DRAFT_524901</name>
</gene>
<name>A0A2J6TI16_9HELO</name>
<protein>
    <submittedName>
        <fullName evidence="2">Uncharacterized protein</fullName>
    </submittedName>
</protein>
<dbReference type="Proteomes" id="UP000235371">
    <property type="component" value="Unassembled WGS sequence"/>
</dbReference>
<sequence>TFLFRKNSLPILYLISYILTYIIRNNIILINSYMSPEPFFTINLRNQNIKVIKIY</sequence>
<feature type="transmembrane region" description="Helical" evidence="1">
    <location>
        <begin position="12"/>
        <end position="34"/>
    </location>
</feature>
<dbReference type="AlphaFoldDB" id="A0A2J6TI16"/>
<keyword evidence="3" id="KW-1185">Reference proteome</keyword>
<evidence type="ECO:0000313" key="2">
    <source>
        <dbReference type="EMBL" id="PMD62657.1"/>
    </source>
</evidence>
<dbReference type="RefSeq" id="XP_024739561.1">
    <property type="nucleotide sequence ID" value="XM_024874395.1"/>
</dbReference>
<proteinExistence type="predicted"/>
<reference evidence="2 3" key="1">
    <citation type="submission" date="2016-04" db="EMBL/GenBank/DDBJ databases">
        <title>A degradative enzymes factory behind the ericoid mycorrhizal symbiosis.</title>
        <authorList>
            <consortium name="DOE Joint Genome Institute"/>
            <person name="Martino E."/>
            <person name="Morin E."/>
            <person name="Grelet G."/>
            <person name="Kuo A."/>
            <person name="Kohler A."/>
            <person name="Daghino S."/>
            <person name="Barry K."/>
            <person name="Choi C."/>
            <person name="Cichocki N."/>
            <person name="Clum A."/>
            <person name="Copeland A."/>
            <person name="Hainaut M."/>
            <person name="Haridas S."/>
            <person name="Labutti K."/>
            <person name="Lindquist E."/>
            <person name="Lipzen A."/>
            <person name="Khouja H.-R."/>
            <person name="Murat C."/>
            <person name="Ohm R."/>
            <person name="Olson A."/>
            <person name="Spatafora J."/>
            <person name="Veneault-Fourrey C."/>
            <person name="Henrissat B."/>
            <person name="Grigoriev I."/>
            <person name="Martin F."/>
            <person name="Perotto S."/>
        </authorList>
    </citation>
    <scope>NUCLEOTIDE SEQUENCE [LARGE SCALE GENOMIC DNA]</scope>
    <source>
        <strain evidence="2 3">E</strain>
    </source>
</reference>
<organism evidence="2 3">
    <name type="scientific">Hyaloscypha bicolor E</name>
    <dbReference type="NCBI Taxonomy" id="1095630"/>
    <lineage>
        <taxon>Eukaryota</taxon>
        <taxon>Fungi</taxon>
        <taxon>Dikarya</taxon>
        <taxon>Ascomycota</taxon>
        <taxon>Pezizomycotina</taxon>
        <taxon>Leotiomycetes</taxon>
        <taxon>Helotiales</taxon>
        <taxon>Hyaloscyphaceae</taxon>
        <taxon>Hyaloscypha</taxon>
        <taxon>Hyaloscypha bicolor</taxon>
    </lineage>
</organism>
<dbReference type="STRING" id="1095630.A0A2J6TI16"/>
<dbReference type="InParanoid" id="A0A2J6TI16"/>
<evidence type="ECO:0000313" key="3">
    <source>
        <dbReference type="Proteomes" id="UP000235371"/>
    </source>
</evidence>
<keyword evidence="1" id="KW-1133">Transmembrane helix</keyword>
<feature type="non-terminal residue" evidence="2">
    <location>
        <position position="1"/>
    </location>
</feature>
<accession>A0A2J6TI16</accession>
<dbReference type="OrthoDB" id="4485682at2759"/>
<evidence type="ECO:0000256" key="1">
    <source>
        <dbReference type="SAM" id="Phobius"/>
    </source>
</evidence>
<keyword evidence="1" id="KW-0812">Transmembrane</keyword>
<dbReference type="EMBL" id="KZ613783">
    <property type="protein sequence ID" value="PMD62657.1"/>
    <property type="molecule type" value="Genomic_DNA"/>
</dbReference>